<organism evidence="1 2">
    <name type="scientific">Rhodocollybia butyracea</name>
    <dbReference type="NCBI Taxonomy" id="206335"/>
    <lineage>
        <taxon>Eukaryota</taxon>
        <taxon>Fungi</taxon>
        <taxon>Dikarya</taxon>
        <taxon>Basidiomycota</taxon>
        <taxon>Agaricomycotina</taxon>
        <taxon>Agaricomycetes</taxon>
        <taxon>Agaricomycetidae</taxon>
        <taxon>Agaricales</taxon>
        <taxon>Marasmiineae</taxon>
        <taxon>Omphalotaceae</taxon>
        <taxon>Rhodocollybia</taxon>
    </lineage>
</organism>
<comment type="caution">
    <text evidence="1">The sequence shown here is derived from an EMBL/GenBank/DDBJ whole genome shotgun (WGS) entry which is preliminary data.</text>
</comment>
<keyword evidence="2" id="KW-1185">Reference proteome</keyword>
<evidence type="ECO:0000313" key="2">
    <source>
        <dbReference type="Proteomes" id="UP000772434"/>
    </source>
</evidence>
<dbReference type="Proteomes" id="UP000772434">
    <property type="component" value="Unassembled WGS sequence"/>
</dbReference>
<reference evidence="1" key="1">
    <citation type="submission" date="2020-11" db="EMBL/GenBank/DDBJ databases">
        <authorList>
            <consortium name="DOE Joint Genome Institute"/>
            <person name="Ahrendt S."/>
            <person name="Riley R."/>
            <person name="Andreopoulos W."/>
            <person name="Labutti K."/>
            <person name="Pangilinan J."/>
            <person name="Ruiz-Duenas F.J."/>
            <person name="Barrasa J.M."/>
            <person name="Sanchez-Garcia M."/>
            <person name="Camarero S."/>
            <person name="Miyauchi S."/>
            <person name="Serrano A."/>
            <person name="Linde D."/>
            <person name="Babiker R."/>
            <person name="Drula E."/>
            <person name="Ayuso-Fernandez I."/>
            <person name="Pacheco R."/>
            <person name="Padilla G."/>
            <person name="Ferreira P."/>
            <person name="Barriuso J."/>
            <person name="Kellner H."/>
            <person name="Castanera R."/>
            <person name="Alfaro M."/>
            <person name="Ramirez L."/>
            <person name="Pisabarro A.G."/>
            <person name="Kuo A."/>
            <person name="Tritt A."/>
            <person name="Lipzen A."/>
            <person name="He G."/>
            <person name="Yan M."/>
            <person name="Ng V."/>
            <person name="Cullen D."/>
            <person name="Martin F."/>
            <person name="Rosso M.-N."/>
            <person name="Henrissat B."/>
            <person name="Hibbett D."/>
            <person name="Martinez A.T."/>
            <person name="Grigoriev I.V."/>
        </authorList>
    </citation>
    <scope>NUCLEOTIDE SEQUENCE</scope>
    <source>
        <strain evidence="1">AH 40177</strain>
    </source>
</reference>
<dbReference type="EMBL" id="JADNRY010000063">
    <property type="protein sequence ID" value="KAF9068259.1"/>
    <property type="molecule type" value="Genomic_DNA"/>
</dbReference>
<proteinExistence type="predicted"/>
<evidence type="ECO:0000313" key="1">
    <source>
        <dbReference type="EMBL" id="KAF9068259.1"/>
    </source>
</evidence>
<dbReference type="AlphaFoldDB" id="A0A9P5PRY8"/>
<name>A0A9P5PRY8_9AGAR</name>
<sequence length="125" mass="13667">MHTVPVSGAVLHDKSRLHASHVLVLATILMLAPQSTFSSGVKLAACAQMPAVSCTGPFRRRTANWAVNSCHIIEGRFQLCCNCMFTGRTVFYGTVTAISRKITVQAYVHSQTIFHPCPYDLSAQE</sequence>
<gene>
    <name evidence="1" type="ORF">BDP27DRAFT_834954</name>
</gene>
<accession>A0A9P5PRY8</accession>
<protein>
    <submittedName>
        <fullName evidence="1">Uncharacterized protein</fullName>
    </submittedName>
</protein>